<evidence type="ECO:0000313" key="1">
    <source>
        <dbReference type="EMBL" id="MFC5509309.1"/>
    </source>
</evidence>
<proteinExistence type="predicted"/>
<sequence>MIGLDQIRQQFDRILAEPLQTRLHTSEDKGREIVAAADARLGPLVRDSLYAGPNRYAGIEIVTYPIGTRLRNAAGEELVIDAQSAFLTGPGFKVVS</sequence>
<organism evidence="1 2">
    <name type="scientific">Bosea massiliensis</name>
    <dbReference type="NCBI Taxonomy" id="151419"/>
    <lineage>
        <taxon>Bacteria</taxon>
        <taxon>Pseudomonadati</taxon>
        <taxon>Pseudomonadota</taxon>
        <taxon>Alphaproteobacteria</taxon>
        <taxon>Hyphomicrobiales</taxon>
        <taxon>Boseaceae</taxon>
        <taxon>Bosea</taxon>
    </lineage>
</organism>
<dbReference type="RefSeq" id="WP_377818064.1">
    <property type="nucleotide sequence ID" value="NZ_JBHSLU010000161.1"/>
</dbReference>
<dbReference type="Proteomes" id="UP001596060">
    <property type="component" value="Unassembled WGS sequence"/>
</dbReference>
<dbReference type="EMBL" id="JBHSLU010000161">
    <property type="protein sequence ID" value="MFC5509309.1"/>
    <property type="molecule type" value="Genomic_DNA"/>
</dbReference>
<reference evidence="2" key="1">
    <citation type="journal article" date="2019" name="Int. J. Syst. Evol. Microbiol.">
        <title>The Global Catalogue of Microorganisms (GCM) 10K type strain sequencing project: providing services to taxonomists for standard genome sequencing and annotation.</title>
        <authorList>
            <consortium name="The Broad Institute Genomics Platform"/>
            <consortium name="The Broad Institute Genome Sequencing Center for Infectious Disease"/>
            <person name="Wu L."/>
            <person name="Ma J."/>
        </authorList>
    </citation>
    <scope>NUCLEOTIDE SEQUENCE [LARGE SCALE GENOMIC DNA]</scope>
    <source>
        <strain evidence="2">CCUG 43117</strain>
    </source>
</reference>
<name>A0ABW0P9K2_9HYPH</name>
<comment type="caution">
    <text evidence="1">The sequence shown here is derived from an EMBL/GenBank/DDBJ whole genome shotgun (WGS) entry which is preliminary data.</text>
</comment>
<protein>
    <submittedName>
        <fullName evidence="1">Uncharacterized protein</fullName>
    </submittedName>
</protein>
<accession>A0ABW0P9K2</accession>
<evidence type="ECO:0000313" key="2">
    <source>
        <dbReference type="Proteomes" id="UP001596060"/>
    </source>
</evidence>
<keyword evidence="2" id="KW-1185">Reference proteome</keyword>
<gene>
    <name evidence="1" type="ORF">ACFPN9_29270</name>
</gene>